<dbReference type="Proteomes" id="UP001529340">
    <property type="component" value="Unassembled WGS sequence"/>
</dbReference>
<dbReference type="Pfam" id="PF13797">
    <property type="entry name" value="Post_transc_reg"/>
    <property type="match status" value="1"/>
</dbReference>
<reference evidence="1 2" key="1">
    <citation type="submission" date="2023-06" db="EMBL/GenBank/DDBJ databases">
        <title>Identification and characterization of horizontal gene transfer across gut microbiota members of farm animals based on homology search.</title>
        <authorList>
            <person name="Schwarzerova J."/>
            <person name="Nykrynova M."/>
            <person name="Jureckova K."/>
            <person name="Cejkova D."/>
            <person name="Rychlik I."/>
        </authorList>
    </citation>
    <scope>NUCLEOTIDE SEQUENCE [LARGE SCALE GENOMIC DNA]</scope>
    <source>
        <strain evidence="1 2">ET39</strain>
    </source>
</reference>
<dbReference type="EMBL" id="JAUDCG010000005">
    <property type="protein sequence ID" value="MDM8156385.1"/>
    <property type="molecule type" value="Genomic_DNA"/>
</dbReference>
<keyword evidence="2" id="KW-1185">Reference proteome</keyword>
<reference evidence="2" key="2">
    <citation type="submission" date="2023-06" db="EMBL/GenBank/DDBJ databases">
        <title>Identification and characterization of horizontal gene transfer across gut microbiota members of farm animals based on homology search.</title>
        <authorList>
            <person name="Zeman M."/>
            <person name="Kubasova T."/>
            <person name="Jahodarova E."/>
            <person name="Nykrynova M."/>
            <person name="Rychlik I."/>
        </authorList>
    </citation>
    <scope>NUCLEOTIDE SEQUENCE [LARGE SCALE GENOMIC DNA]</scope>
    <source>
        <strain evidence="2">ET39</strain>
    </source>
</reference>
<name>A0ABT7UBT3_9FIRM</name>
<evidence type="ECO:0000313" key="2">
    <source>
        <dbReference type="Proteomes" id="UP001529340"/>
    </source>
</evidence>
<proteinExistence type="predicted"/>
<accession>A0ABT7UBT3</accession>
<sequence>MEQLFQNPYIQLAIHLQLSRLQREQLASLTYQHLEDTLRGFTWKRRQPQDLQEAVNDILHVSVGEIVAYLTKQVVIMGKSADLDEVYRKIGGMDQ</sequence>
<dbReference type="RefSeq" id="WP_289606855.1">
    <property type="nucleotide sequence ID" value="NZ_JAUDCG010000005.1"/>
</dbReference>
<dbReference type="InterPro" id="IPR025716">
    <property type="entry name" value="Post-transcriptional_regulator"/>
</dbReference>
<comment type="caution">
    <text evidence="1">The sequence shown here is derived from an EMBL/GenBank/DDBJ whole genome shotgun (WGS) entry which is preliminary data.</text>
</comment>
<gene>
    <name evidence="1" type="ORF">QUV96_01880</name>
</gene>
<reference evidence="1 2" key="3">
    <citation type="submission" date="2023-06" db="EMBL/GenBank/DDBJ databases">
        <authorList>
            <person name="Zeman M."/>
            <person name="Kubasova T."/>
            <person name="Jahodarova E."/>
            <person name="Nykrynova M."/>
            <person name="Rychlik I."/>
        </authorList>
    </citation>
    <scope>NUCLEOTIDE SEQUENCE [LARGE SCALE GENOMIC DNA]</scope>
    <source>
        <strain evidence="1 2">ET39</strain>
    </source>
</reference>
<evidence type="ECO:0000313" key="1">
    <source>
        <dbReference type="EMBL" id="MDM8156385.1"/>
    </source>
</evidence>
<organism evidence="1 2">
    <name type="scientific">Amedibacillus dolichus</name>
    <dbReference type="NCBI Taxonomy" id="31971"/>
    <lineage>
        <taxon>Bacteria</taxon>
        <taxon>Bacillati</taxon>
        <taxon>Bacillota</taxon>
        <taxon>Erysipelotrichia</taxon>
        <taxon>Erysipelotrichales</taxon>
        <taxon>Erysipelotrichaceae</taxon>
        <taxon>Amedibacillus</taxon>
    </lineage>
</organism>
<protein>
    <submittedName>
        <fullName evidence="1">Post-transcriptional regulator</fullName>
    </submittedName>
</protein>